<gene>
    <name evidence="1" type="ORF">BWY04_00237</name>
</gene>
<name>A0A1V5ZQL6_9BACT</name>
<evidence type="ECO:0000313" key="1">
    <source>
        <dbReference type="EMBL" id="OQB42358.1"/>
    </source>
</evidence>
<dbReference type="Proteomes" id="UP000485621">
    <property type="component" value="Unassembled WGS sequence"/>
</dbReference>
<organism evidence="1">
    <name type="scientific">candidate division CPR1 bacterium ADurb.Bin160</name>
    <dbReference type="NCBI Taxonomy" id="1852826"/>
    <lineage>
        <taxon>Bacteria</taxon>
        <taxon>candidate division CPR1</taxon>
    </lineage>
</organism>
<dbReference type="EMBL" id="MWDB01000003">
    <property type="protein sequence ID" value="OQB42358.1"/>
    <property type="molecule type" value="Genomic_DNA"/>
</dbReference>
<comment type="caution">
    <text evidence="1">The sequence shown here is derived from an EMBL/GenBank/DDBJ whole genome shotgun (WGS) entry which is preliminary data.</text>
</comment>
<sequence length="57" mass="6256">MFILGVFGQNAAMELGQKNLFILYSTAKSNISFSPHIFTSHAKFGFCSPVAESKLTK</sequence>
<reference evidence="1" key="1">
    <citation type="submission" date="2017-02" db="EMBL/GenBank/DDBJ databases">
        <title>Delving into the versatile metabolic prowess of the omnipresent phylum Bacteroidetes.</title>
        <authorList>
            <person name="Nobu M.K."/>
            <person name="Mei R."/>
            <person name="Narihiro T."/>
            <person name="Kuroda K."/>
            <person name="Liu W.-T."/>
        </authorList>
    </citation>
    <scope>NUCLEOTIDE SEQUENCE</scope>
    <source>
        <strain evidence="1">ADurb.Bin160</strain>
    </source>
</reference>
<accession>A0A1V5ZQL6</accession>
<dbReference type="AlphaFoldDB" id="A0A1V5ZQL6"/>
<protein>
    <submittedName>
        <fullName evidence="1">Uncharacterized protein</fullName>
    </submittedName>
</protein>
<proteinExistence type="predicted"/>